<gene>
    <name evidence="1" type="ORF">D3Y57_01225</name>
</gene>
<geneLocation type="plasmid" evidence="1">
    <name>unnamed1</name>
</geneLocation>
<dbReference type="KEGG" id="spha:D3Y57_01225"/>
<dbReference type="Proteomes" id="UP000276254">
    <property type="component" value="Plasmid unnamed1"/>
</dbReference>
<reference evidence="1 2" key="1">
    <citation type="submission" date="2018-09" db="EMBL/GenBank/DDBJ databases">
        <title>Sphingomonas peninsula sp. nov., isolated from fildes peninsula, Antarctic soil.</title>
        <authorList>
            <person name="Yingchao G."/>
        </authorList>
    </citation>
    <scope>NUCLEOTIDE SEQUENCE [LARGE SCALE GENOMIC DNA]</scope>
    <source>
        <strain evidence="1 2">YZ-8</strain>
        <plasmid evidence="1 2">unnamed1</plasmid>
    </source>
</reference>
<dbReference type="EMBL" id="CP032828">
    <property type="protein sequence ID" value="AYJ84759.1"/>
    <property type="molecule type" value="Genomic_DNA"/>
</dbReference>
<accession>A0A494T5T6</accession>
<evidence type="ECO:0000313" key="1">
    <source>
        <dbReference type="EMBL" id="AYJ84759.1"/>
    </source>
</evidence>
<organism evidence="1 2">
    <name type="scientific">Sphingomonas paeninsulae</name>
    <dbReference type="NCBI Taxonomy" id="2319844"/>
    <lineage>
        <taxon>Bacteria</taxon>
        <taxon>Pseudomonadati</taxon>
        <taxon>Pseudomonadota</taxon>
        <taxon>Alphaproteobacteria</taxon>
        <taxon>Sphingomonadales</taxon>
        <taxon>Sphingomonadaceae</taxon>
        <taxon>Sphingomonas</taxon>
    </lineage>
</organism>
<evidence type="ECO:0000313" key="2">
    <source>
        <dbReference type="Proteomes" id="UP000276254"/>
    </source>
</evidence>
<keyword evidence="2" id="KW-1185">Reference proteome</keyword>
<proteinExistence type="predicted"/>
<dbReference type="AlphaFoldDB" id="A0A494T5T6"/>
<sequence length="167" mass="18019">MIPNSPLKDDGGLSGQQYVVSVDPGIGLLGNERFTLHPPFLPHLNEFYGRNGIVHWNKARAEPGSFGIVVGGSAHDLTIQAIETRKLFEEIFKSVGISAAPSPAGLVCNRLVRQMGSVDACRVFRIGGVRDLIERYQPDRSFTTSAAKQAIRAVGSDHPLSDYGACT</sequence>
<keyword evidence="1" id="KW-0614">Plasmid</keyword>
<dbReference type="OrthoDB" id="494877at2"/>
<protein>
    <submittedName>
        <fullName evidence="1">Uncharacterized protein</fullName>
    </submittedName>
</protein>
<name>A0A494T5T6_SPHPE</name>